<evidence type="ECO:0000256" key="1">
    <source>
        <dbReference type="ARBA" id="ARBA00023015"/>
    </source>
</evidence>
<dbReference type="SUPFAM" id="SSF46689">
    <property type="entry name" value="Homeodomain-like"/>
    <property type="match status" value="2"/>
</dbReference>
<dbReference type="Pfam" id="PF12833">
    <property type="entry name" value="HTH_18"/>
    <property type="match status" value="1"/>
</dbReference>
<proteinExistence type="predicted"/>
<dbReference type="PANTHER" id="PTHR47893">
    <property type="entry name" value="REGULATORY PROTEIN PCHR"/>
    <property type="match status" value="1"/>
</dbReference>
<dbReference type="EMBL" id="BAAACG010000006">
    <property type="protein sequence ID" value="GAA0736146.1"/>
    <property type="molecule type" value="Genomic_DNA"/>
</dbReference>
<keyword evidence="6" id="KW-1185">Reference proteome</keyword>
<accession>A0ABN1JD27</accession>
<evidence type="ECO:0000256" key="3">
    <source>
        <dbReference type="ARBA" id="ARBA00023163"/>
    </source>
</evidence>
<gene>
    <name evidence="5" type="ORF">GCM10008906_10800</name>
</gene>
<dbReference type="InterPro" id="IPR018060">
    <property type="entry name" value="HTH_AraC"/>
</dbReference>
<dbReference type="PRINTS" id="PR00032">
    <property type="entry name" value="HTHARAC"/>
</dbReference>
<keyword evidence="2" id="KW-0238">DNA-binding</keyword>
<protein>
    <submittedName>
        <fullName evidence="5">AraC family transcriptional regulator</fullName>
    </submittedName>
</protein>
<comment type="caution">
    <text evidence="5">The sequence shown here is derived from an EMBL/GenBank/DDBJ whole genome shotgun (WGS) entry which is preliminary data.</text>
</comment>
<dbReference type="Gene3D" id="1.10.10.60">
    <property type="entry name" value="Homeodomain-like"/>
    <property type="match status" value="2"/>
</dbReference>
<keyword evidence="1" id="KW-0805">Transcription regulation</keyword>
<evidence type="ECO:0000313" key="5">
    <source>
        <dbReference type="EMBL" id="GAA0736146.1"/>
    </source>
</evidence>
<name>A0ABN1JD27_9CLOT</name>
<evidence type="ECO:0000259" key="4">
    <source>
        <dbReference type="PROSITE" id="PS01124"/>
    </source>
</evidence>
<dbReference type="PROSITE" id="PS01124">
    <property type="entry name" value="HTH_ARAC_FAMILY_2"/>
    <property type="match status" value="1"/>
</dbReference>
<dbReference type="PANTHER" id="PTHR47893:SF1">
    <property type="entry name" value="REGULATORY PROTEIN PCHR"/>
    <property type="match status" value="1"/>
</dbReference>
<evidence type="ECO:0000256" key="2">
    <source>
        <dbReference type="ARBA" id="ARBA00023125"/>
    </source>
</evidence>
<dbReference type="InterPro" id="IPR009057">
    <property type="entry name" value="Homeodomain-like_sf"/>
</dbReference>
<dbReference type="Proteomes" id="UP001501510">
    <property type="component" value="Unassembled WGS sequence"/>
</dbReference>
<reference evidence="5 6" key="1">
    <citation type="journal article" date="2019" name="Int. J. Syst. Evol. Microbiol.">
        <title>The Global Catalogue of Microorganisms (GCM) 10K type strain sequencing project: providing services to taxonomists for standard genome sequencing and annotation.</title>
        <authorList>
            <consortium name="The Broad Institute Genomics Platform"/>
            <consortium name="The Broad Institute Genome Sequencing Center for Infectious Disease"/>
            <person name="Wu L."/>
            <person name="Ma J."/>
        </authorList>
    </citation>
    <scope>NUCLEOTIDE SEQUENCE [LARGE SCALE GENOMIC DNA]</scope>
    <source>
        <strain evidence="5 6">JCM 1407</strain>
    </source>
</reference>
<sequence>MVLREIHEPILLKNGFRKVSSCDKFNPIGTCYKLNESLGSGYYWIYSHKDLFSISIHDFYFHDNFYFESQLPEYLGISYYESVSGEEINPYRRLKAGCVKSYWYNGNKYQAIFHKNIPMKSIGIDLTPKYCDNYLEEKYSDDYINPRSALLKINETTEFPEMVLLLHQLKAYKGTGISAKLFYEGKVAEAISLILSRENFKKSKAPTHFSQSDIDRIENVVSYINDHYAYNLTLSELCKMACMGTTKLKTTFKGIYNCTITEYIQNRRMSQGEHLLSSTDFDIKKIALIVGYKSAARFSELFKKSTGLQPREYRALSKGK</sequence>
<feature type="domain" description="HTH araC/xylS-type" evidence="4">
    <location>
        <begin position="218"/>
        <end position="316"/>
    </location>
</feature>
<evidence type="ECO:0000313" key="6">
    <source>
        <dbReference type="Proteomes" id="UP001501510"/>
    </source>
</evidence>
<dbReference type="InterPro" id="IPR053142">
    <property type="entry name" value="PchR_regulatory_protein"/>
</dbReference>
<dbReference type="RefSeq" id="WP_343759603.1">
    <property type="nucleotide sequence ID" value="NZ_BAAACG010000006.1"/>
</dbReference>
<dbReference type="SMART" id="SM00342">
    <property type="entry name" value="HTH_ARAC"/>
    <property type="match status" value="1"/>
</dbReference>
<organism evidence="5 6">
    <name type="scientific">Clostridium oceanicum</name>
    <dbReference type="NCBI Taxonomy" id="1543"/>
    <lineage>
        <taxon>Bacteria</taxon>
        <taxon>Bacillati</taxon>
        <taxon>Bacillota</taxon>
        <taxon>Clostridia</taxon>
        <taxon>Eubacteriales</taxon>
        <taxon>Clostridiaceae</taxon>
        <taxon>Clostridium</taxon>
    </lineage>
</organism>
<dbReference type="InterPro" id="IPR020449">
    <property type="entry name" value="Tscrpt_reg_AraC-type_HTH"/>
</dbReference>
<keyword evidence="3" id="KW-0804">Transcription</keyword>